<reference evidence="1" key="2">
    <citation type="journal article" date="2015" name="Data Brief">
        <title>Shoot transcriptome of the giant reed, Arundo donax.</title>
        <authorList>
            <person name="Barrero R.A."/>
            <person name="Guerrero F.D."/>
            <person name="Moolhuijzen P."/>
            <person name="Goolsby J.A."/>
            <person name="Tidwell J."/>
            <person name="Bellgard S.E."/>
            <person name="Bellgard M.I."/>
        </authorList>
    </citation>
    <scope>NUCLEOTIDE SEQUENCE</scope>
    <source>
        <tissue evidence="1">Shoot tissue taken approximately 20 cm above the soil surface</tissue>
    </source>
</reference>
<organism evidence="1">
    <name type="scientific">Arundo donax</name>
    <name type="common">Giant reed</name>
    <name type="synonym">Donax arundinaceus</name>
    <dbReference type="NCBI Taxonomy" id="35708"/>
    <lineage>
        <taxon>Eukaryota</taxon>
        <taxon>Viridiplantae</taxon>
        <taxon>Streptophyta</taxon>
        <taxon>Embryophyta</taxon>
        <taxon>Tracheophyta</taxon>
        <taxon>Spermatophyta</taxon>
        <taxon>Magnoliopsida</taxon>
        <taxon>Liliopsida</taxon>
        <taxon>Poales</taxon>
        <taxon>Poaceae</taxon>
        <taxon>PACMAD clade</taxon>
        <taxon>Arundinoideae</taxon>
        <taxon>Arundineae</taxon>
        <taxon>Arundo</taxon>
    </lineage>
</organism>
<dbReference type="EMBL" id="GBRH01206443">
    <property type="protein sequence ID" value="JAD91452.1"/>
    <property type="molecule type" value="Transcribed_RNA"/>
</dbReference>
<sequence>MLSPSSCSRFRRKSTSPTYSVMMVRSLMNRSASTVNPSTGS</sequence>
<proteinExistence type="predicted"/>
<evidence type="ECO:0000313" key="1">
    <source>
        <dbReference type="EMBL" id="JAD91452.1"/>
    </source>
</evidence>
<reference evidence="1" key="1">
    <citation type="submission" date="2014-09" db="EMBL/GenBank/DDBJ databases">
        <authorList>
            <person name="Magalhaes I.L.F."/>
            <person name="Oliveira U."/>
            <person name="Santos F.R."/>
            <person name="Vidigal T.H.D.A."/>
            <person name="Brescovit A.D."/>
            <person name="Santos A.J."/>
        </authorList>
    </citation>
    <scope>NUCLEOTIDE SEQUENCE</scope>
    <source>
        <tissue evidence="1">Shoot tissue taken approximately 20 cm above the soil surface</tissue>
    </source>
</reference>
<name>A0A0A9E648_ARUDO</name>
<accession>A0A0A9E648</accession>
<protein>
    <submittedName>
        <fullName evidence="1">Uncharacterized protein</fullName>
    </submittedName>
</protein>
<dbReference type="AlphaFoldDB" id="A0A0A9E648"/>